<evidence type="ECO:0000313" key="1">
    <source>
        <dbReference type="EMBL" id="ART70501.1"/>
    </source>
</evidence>
<dbReference type="KEGG" id="mdx:BTO20_19740"/>
<dbReference type="Proteomes" id="UP000195331">
    <property type="component" value="Chromosome"/>
</dbReference>
<protein>
    <submittedName>
        <fullName evidence="1">Uncharacterized protein</fullName>
    </submittedName>
</protein>
<keyword evidence="2" id="KW-1185">Reference proteome</keyword>
<organism evidence="1 2">
    <name type="scientific">Mycobacterium dioxanotrophicus</name>
    <dbReference type="NCBI Taxonomy" id="482462"/>
    <lineage>
        <taxon>Bacteria</taxon>
        <taxon>Bacillati</taxon>
        <taxon>Actinomycetota</taxon>
        <taxon>Actinomycetes</taxon>
        <taxon>Mycobacteriales</taxon>
        <taxon>Mycobacteriaceae</taxon>
        <taxon>Mycobacterium</taxon>
    </lineage>
</organism>
<reference evidence="1 2" key="1">
    <citation type="submission" date="2017-04" db="EMBL/GenBank/DDBJ databases">
        <title>Whole Genome Sequence of 1,4-Dioxane Degrading Bacterium Mycobacterium dioxanotrophicus PH-06.</title>
        <authorList>
            <person name="He Y."/>
        </authorList>
    </citation>
    <scope>NUCLEOTIDE SEQUENCE [LARGE SCALE GENOMIC DNA]</scope>
    <source>
        <strain evidence="1 2">PH-06</strain>
    </source>
</reference>
<name>A0A1Y0C5N4_9MYCO</name>
<proteinExistence type="predicted"/>
<dbReference type="EMBL" id="CP020809">
    <property type="protein sequence ID" value="ART70501.1"/>
    <property type="molecule type" value="Genomic_DNA"/>
</dbReference>
<sequence length="68" mass="7112">MATAVIIASCRLAEVDAPVDADEVPGAGFADRRENSGNLVDFVRATGGVAHQDYSVLRVGGWCHRGSP</sequence>
<dbReference type="AlphaFoldDB" id="A0A1Y0C5N4"/>
<evidence type="ECO:0000313" key="2">
    <source>
        <dbReference type="Proteomes" id="UP000195331"/>
    </source>
</evidence>
<gene>
    <name evidence="1" type="ORF">BTO20_19740</name>
</gene>
<accession>A0A1Y0C5N4</accession>